<keyword evidence="2" id="KW-0560">Oxidoreductase</keyword>
<protein>
    <submittedName>
        <fullName evidence="4">NAD(P)/FAD-dependent oxidoreductase</fullName>
    </submittedName>
</protein>
<dbReference type="PANTHER" id="PTHR48105">
    <property type="entry name" value="THIOREDOXIN REDUCTASE 1-RELATED-RELATED"/>
    <property type="match status" value="1"/>
</dbReference>
<sequence length="293" mass="32106">MNQGQDLIVDQRYDLIVIGSGPAGISAAINGVIRKKKVKVFGISDLSEKLTKAPRIDNYLGFFGVSGMDLKNSFANHIQKMDIQITEEKVDAVYAMGDHFAVSTRLNMYEATSVVVATGVSIKKSIPGEDVFLGKGVGYCATCDAPIYKNKVVAIVGYDVHAEEEANFMLDVASKVYYIPMYKPIKKIREGIEILEKKPKEIIGDDHAKKLLFQDGELEADGFFILKDSVDLDQLVPGVEIAEGHFKVDRHMETNIPGLYAAGDCTGKPYQYLKAAGEGQVAALNAVSYLDNR</sequence>
<dbReference type="GO" id="GO:0016491">
    <property type="term" value="F:oxidoreductase activity"/>
    <property type="evidence" value="ECO:0007669"/>
    <property type="project" value="UniProtKB-KW"/>
</dbReference>
<name>A0A975AH11_9FIRM</name>
<dbReference type="Pfam" id="PF07992">
    <property type="entry name" value="Pyr_redox_2"/>
    <property type="match status" value="1"/>
</dbReference>
<dbReference type="InterPro" id="IPR050097">
    <property type="entry name" value="Ferredoxin-NADP_redctase_2"/>
</dbReference>
<evidence type="ECO:0000313" key="5">
    <source>
        <dbReference type="Proteomes" id="UP000663499"/>
    </source>
</evidence>
<dbReference type="InterPro" id="IPR036188">
    <property type="entry name" value="FAD/NAD-bd_sf"/>
</dbReference>
<evidence type="ECO:0000256" key="1">
    <source>
        <dbReference type="ARBA" id="ARBA00022630"/>
    </source>
</evidence>
<dbReference type="Proteomes" id="UP000663499">
    <property type="component" value="Chromosome"/>
</dbReference>
<dbReference type="SUPFAM" id="SSF51905">
    <property type="entry name" value="FAD/NAD(P)-binding domain"/>
    <property type="match status" value="1"/>
</dbReference>
<feature type="domain" description="FAD/NAD(P)-binding" evidence="3">
    <location>
        <begin position="13"/>
        <end position="279"/>
    </location>
</feature>
<gene>
    <name evidence="4" type="ORF">J0B03_09095</name>
</gene>
<dbReference type="PRINTS" id="PR00469">
    <property type="entry name" value="PNDRDTASEII"/>
</dbReference>
<proteinExistence type="predicted"/>
<dbReference type="PRINTS" id="PR00368">
    <property type="entry name" value="FADPNR"/>
</dbReference>
<dbReference type="RefSeq" id="WP_207299299.1">
    <property type="nucleotide sequence ID" value="NZ_CP071444.1"/>
</dbReference>
<evidence type="ECO:0000259" key="3">
    <source>
        <dbReference type="Pfam" id="PF07992"/>
    </source>
</evidence>
<dbReference type="KEGG" id="alka:J0B03_09095"/>
<keyword evidence="5" id="KW-1185">Reference proteome</keyword>
<evidence type="ECO:0000256" key="2">
    <source>
        <dbReference type="ARBA" id="ARBA00023002"/>
    </source>
</evidence>
<dbReference type="InterPro" id="IPR023753">
    <property type="entry name" value="FAD/NAD-binding_dom"/>
</dbReference>
<keyword evidence="1" id="KW-0285">Flavoprotein</keyword>
<accession>A0A975AH11</accession>
<reference evidence="4" key="1">
    <citation type="submission" date="2021-03" db="EMBL/GenBank/DDBJ databases">
        <title>Alkalibacter marinus sp. nov., isolated from tidal flat sediment.</title>
        <authorList>
            <person name="Namirimu T."/>
            <person name="Yang J.-A."/>
            <person name="Yang S.-H."/>
            <person name="Kim Y.-J."/>
            <person name="Kwon K.K."/>
        </authorList>
    </citation>
    <scope>NUCLEOTIDE SEQUENCE</scope>
    <source>
        <strain evidence="4">ES005</strain>
    </source>
</reference>
<evidence type="ECO:0000313" key="4">
    <source>
        <dbReference type="EMBL" id="QSX07957.1"/>
    </source>
</evidence>
<dbReference type="EMBL" id="CP071444">
    <property type="protein sequence ID" value="QSX07957.1"/>
    <property type="molecule type" value="Genomic_DNA"/>
</dbReference>
<organism evidence="4 5">
    <name type="scientific">Alkalibacter rhizosphaerae</name>
    <dbReference type="NCBI Taxonomy" id="2815577"/>
    <lineage>
        <taxon>Bacteria</taxon>
        <taxon>Bacillati</taxon>
        <taxon>Bacillota</taxon>
        <taxon>Clostridia</taxon>
        <taxon>Eubacteriales</taxon>
        <taxon>Eubacteriaceae</taxon>
        <taxon>Alkalibacter</taxon>
    </lineage>
</organism>
<dbReference type="AlphaFoldDB" id="A0A975AH11"/>
<dbReference type="Gene3D" id="3.50.50.60">
    <property type="entry name" value="FAD/NAD(P)-binding domain"/>
    <property type="match status" value="2"/>
</dbReference>